<keyword evidence="1" id="KW-0812">Transmembrane</keyword>
<feature type="transmembrane region" description="Helical" evidence="1">
    <location>
        <begin position="67"/>
        <end position="87"/>
    </location>
</feature>
<dbReference type="EMBL" id="JRKL02000164">
    <property type="protein sequence ID" value="KAF3974359.1"/>
    <property type="molecule type" value="Genomic_DNA"/>
</dbReference>
<proteinExistence type="predicted"/>
<name>A0A8J4RUU3_9ROSI</name>
<accession>A0A8J4RUU3</accession>
<dbReference type="Proteomes" id="UP000737018">
    <property type="component" value="Unassembled WGS sequence"/>
</dbReference>
<dbReference type="OrthoDB" id="1716910at2759"/>
<comment type="caution">
    <text evidence="2">The sequence shown here is derived from an EMBL/GenBank/DDBJ whole genome shotgun (WGS) entry which is preliminary data.</text>
</comment>
<evidence type="ECO:0000313" key="2">
    <source>
        <dbReference type="EMBL" id="KAF3974359.1"/>
    </source>
</evidence>
<keyword evidence="3" id="KW-1185">Reference proteome</keyword>
<evidence type="ECO:0000256" key="1">
    <source>
        <dbReference type="SAM" id="Phobius"/>
    </source>
</evidence>
<dbReference type="AlphaFoldDB" id="A0A8J4RUU3"/>
<reference evidence="2" key="1">
    <citation type="submission" date="2020-03" db="EMBL/GenBank/DDBJ databases">
        <title>Castanea mollissima Vanexum genome sequencing.</title>
        <authorList>
            <person name="Staton M."/>
        </authorList>
    </citation>
    <scope>NUCLEOTIDE SEQUENCE</scope>
    <source>
        <tissue evidence="2">Leaf</tissue>
    </source>
</reference>
<feature type="transmembrane region" description="Helical" evidence="1">
    <location>
        <begin position="99"/>
        <end position="117"/>
    </location>
</feature>
<organism evidence="2 3">
    <name type="scientific">Castanea mollissima</name>
    <name type="common">Chinese chestnut</name>
    <dbReference type="NCBI Taxonomy" id="60419"/>
    <lineage>
        <taxon>Eukaryota</taxon>
        <taxon>Viridiplantae</taxon>
        <taxon>Streptophyta</taxon>
        <taxon>Embryophyta</taxon>
        <taxon>Tracheophyta</taxon>
        <taxon>Spermatophyta</taxon>
        <taxon>Magnoliopsida</taxon>
        <taxon>eudicotyledons</taxon>
        <taxon>Gunneridae</taxon>
        <taxon>Pentapetalae</taxon>
        <taxon>rosids</taxon>
        <taxon>fabids</taxon>
        <taxon>Fagales</taxon>
        <taxon>Fagaceae</taxon>
        <taxon>Castanea</taxon>
    </lineage>
</organism>
<protein>
    <submittedName>
        <fullName evidence="2">Uncharacterized protein</fullName>
    </submittedName>
</protein>
<sequence>MKPAPLELPLPEILLPHLGLSKSFNLCLMKSIVSISSTATTIFIFLPHENVDGSPVPTLFKDRPPDYHMFLIFTLSAFLGAFSSMMIQHKERVERFCRIYAIASMLSAIAIVFCAAAL</sequence>
<keyword evidence="1" id="KW-1133">Transmembrane helix</keyword>
<gene>
    <name evidence="2" type="ORF">CMV_002312</name>
</gene>
<keyword evidence="1" id="KW-0472">Membrane</keyword>
<evidence type="ECO:0000313" key="3">
    <source>
        <dbReference type="Proteomes" id="UP000737018"/>
    </source>
</evidence>